<organism evidence="1 2">
    <name type="scientific">Pseudomonas citronellolis</name>
    <dbReference type="NCBI Taxonomy" id="53408"/>
    <lineage>
        <taxon>Bacteria</taxon>
        <taxon>Pseudomonadati</taxon>
        <taxon>Pseudomonadota</taxon>
        <taxon>Gammaproteobacteria</taxon>
        <taxon>Pseudomonadales</taxon>
        <taxon>Pseudomonadaceae</taxon>
        <taxon>Pseudomonas</taxon>
    </lineage>
</organism>
<dbReference type="Proteomes" id="UP000077748">
    <property type="component" value="Chromosome"/>
</dbReference>
<proteinExistence type="predicted"/>
<dbReference type="EMBL" id="CP015878">
    <property type="protein sequence ID" value="ANI16196.1"/>
    <property type="molecule type" value="Genomic_DNA"/>
</dbReference>
<accession>A0A1A9KEE9</accession>
<gene>
    <name evidence="1" type="ORF">A9C11_20415</name>
</gene>
<dbReference type="AlphaFoldDB" id="A0A1A9KEE9"/>
<dbReference type="RefSeq" id="WP_064583742.1">
    <property type="nucleotide sequence ID" value="NZ_CP015878.1"/>
</dbReference>
<name>A0A1A9KEE9_9PSED</name>
<reference evidence="1 2" key="1">
    <citation type="submission" date="2016-05" db="EMBL/GenBank/DDBJ databases">
        <title>Genome Sequence of Pseudomonas citronellolis Strain SJTE-3, an Estrogens and Persistent Organic Pollutants degradation strain.</title>
        <authorList>
            <person name="Liang R."/>
        </authorList>
    </citation>
    <scope>NUCLEOTIDE SEQUENCE [LARGE SCALE GENOMIC DNA]</scope>
    <source>
        <strain evidence="1 2">SJTE-3</strain>
    </source>
</reference>
<evidence type="ECO:0000313" key="2">
    <source>
        <dbReference type="Proteomes" id="UP000077748"/>
    </source>
</evidence>
<sequence>MSNPWKACNLYQNLLESLPPGLVARVPAGHSRLLAWQQESRHYYQTMYLDEAQGAPALKRPGDAVCRECEKFHLSTLKQIDKNPDIDLGNELEAVFEAYFQQVLDTLVPGLVIERADQQELHMPDFQVRHVQTGEVLLLMEFKVIFRPFLRISQKVNPAYECYSHSMTLDVAGKLNAQRELVVNGPGAHKCAYVYWYDLPCVKGVFWMSAQDVYRHQDEQVAYKRKVVSGDMGSAGQVRGAVRKLYLPLYQMNDFDSLVSLLQERVPLK</sequence>
<protein>
    <submittedName>
        <fullName evidence="1">Uncharacterized protein</fullName>
    </submittedName>
</protein>
<evidence type="ECO:0000313" key="1">
    <source>
        <dbReference type="EMBL" id="ANI16196.1"/>
    </source>
</evidence>